<dbReference type="Proteomes" id="UP000283634">
    <property type="component" value="Unassembled WGS sequence"/>
</dbReference>
<dbReference type="GeneID" id="40332138"/>
<protein>
    <submittedName>
        <fullName evidence="1">Uncharacterized protein</fullName>
    </submittedName>
</protein>
<comment type="caution">
    <text evidence="1">The sequence shown here is derived from an EMBL/GenBank/DDBJ whole genome shotgun (WGS) entry which is preliminary data.</text>
</comment>
<accession>A0A422N1R3</accession>
<organism evidence="1 2">
    <name type="scientific">Trypanosoma rangeli</name>
    <dbReference type="NCBI Taxonomy" id="5698"/>
    <lineage>
        <taxon>Eukaryota</taxon>
        <taxon>Discoba</taxon>
        <taxon>Euglenozoa</taxon>
        <taxon>Kinetoplastea</taxon>
        <taxon>Metakinetoplastina</taxon>
        <taxon>Trypanosomatida</taxon>
        <taxon>Trypanosomatidae</taxon>
        <taxon>Trypanosoma</taxon>
        <taxon>Herpetosoma</taxon>
    </lineage>
</organism>
<evidence type="ECO:0000313" key="2">
    <source>
        <dbReference type="Proteomes" id="UP000283634"/>
    </source>
</evidence>
<gene>
    <name evidence="1" type="ORF">TraAM80_08205</name>
</gene>
<reference evidence="1 2" key="1">
    <citation type="journal article" date="2018" name="BMC Genomics">
        <title>Genomic comparison of Trypanosoma conorhini and Trypanosoma rangeli to Trypanosoma cruzi strains of high and low virulence.</title>
        <authorList>
            <person name="Bradwell K.R."/>
            <person name="Koparde V.N."/>
            <person name="Matveyev A.V."/>
            <person name="Serrano M.G."/>
            <person name="Alves J.M."/>
            <person name="Parikh H."/>
            <person name="Huang B."/>
            <person name="Lee V."/>
            <person name="Espinosa-Alvarez O."/>
            <person name="Ortiz P.A."/>
            <person name="Costa-Martins A.G."/>
            <person name="Teixeira M.M."/>
            <person name="Buck G.A."/>
        </authorList>
    </citation>
    <scope>NUCLEOTIDE SEQUENCE [LARGE SCALE GENOMIC DNA]</scope>
    <source>
        <strain evidence="1 2">AM80</strain>
    </source>
</reference>
<name>A0A422N1R3_TRYRA</name>
<dbReference type="EMBL" id="MKGL01000389">
    <property type="protein sequence ID" value="RNE99408.1"/>
    <property type="molecule type" value="Genomic_DNA"/>
</dbReference>
<proteinExistence type="predicted"/>
<dbReference type="AlphaFoldDB" id="A0A422N1R3"/>
<dbReference type="RefSeq" id="XP_029235185.1">
    <property type="nucleotide sequence ID" value="XM_029384963.1"/>
</dbReference>
<sequence length="102" mass="10918">MLGDGCLRVLQLAEHALLTVRGRRSCRPPWRLVSRPSHVRCWPPLGVLGHGGGGHDRAGVPPLQFWGHAAACAGAPCTEGCVRSAIPGKSPCRTRAPERYCT</sequence>
<keyword evidence="2" id="KW-1185">Reference proteome</keyword>
<evidence type="ECO:0000313" key="1">
    <source>
        <dbReference type="EMBL" id="RNE99408.1"/>
    </source>
</evidence>